<gene>
    <name evidence="3" type="ORF">FCC1311_090412</name>
</gene>
<protein>
    <submittedName>
        <fullName evidence="3">Beta-lactamase domain-containing protein 2</fullName>
    </submittedName>
</protein>
<reference evidence="3 4" key="1">
    <citation type="submission" date="2017-12" db="EMBL/GenBank/DDBJ databases">
        <title>Sequencing, de novo assembly and annotation of complete genome of a new Thraustochytrid species, strain FCC1311.</title>
        <authorList>
            <person name="Sedici K."/>
            <person name="Godart F."/>
            <person name="Aiese Cigliano R."/>
            <person name="Sanseverino W."/>
            <person name="Barakat M."/>
            <person name="Ortet P."/>
            <person name="Marechal E."/>
            <person name="Cagnac O."/>
            <person name="Amato A."/>
        </authorList>
    </citation>
    <scope>NUCLEOTIDE SEQUENCE [LARGE SCALE GENOMIC DNA]</scope>
</reference>
<dbReference type="InParanoid" id="A0A2R5GPK8"/>
<dbReference type="InterPro" id="IPR012338">
    <property type="entry name" value="Beta-lactam/transpept-like"/>
</dbReference>
<dbReference type="SUPFAM" id="SSF56601">
    <property type="entry name" value="beta-lactamase/transpeptidase-like"/>
    <property type="match status" value="1"/>
</dbReference>
<dbReference type="PANTHER" id="PTHR43319:SF3">
    <property type="entry name" value="BETA-LACTAMASE-RELATED DOMAIN-CONTAINING PROTEIN"/>
    <property type="match status" value="1"/>
</dbReference>
<comment type="caution">
    <text evidence="3">The sequence shown here is derived from an EMBL/GenBank/DDBJ whole genome shotgun (WGS) entry which is preliminary data.</text>
</comment>
<accession>A0A2R5GPK8</accession>
<evidence type="ECO:0000313" key="4">
    <source>
        <dbReference type="Proteomes" id="UP000241890"/>
    </source>
</evidence>
<keyword evidence="1" id="KW-0472">Membrane</keyword>
<dbReference type="EMBL" id="BEYU01000132">
    <property type="protein sequence ID" value="GBG32816.1"/>
    <property type="molecule type" value="Genomic_DNA"/>
</dbReference>
<keyword evidence="1" id="KW-0812">Transmembrane</keyword>
<dbReference type="AlphaFoldDB" id="A0A2R5GPK8"/>
<keyword evidence="4" id="KW-1185">Reference proteome</keyword>
<keyword evidence="1" id="KW-1133">Transmembrane helix</keyword>
<proteinExistence type="predicted"/>
<dbReference type="OrthoDB" id="5946976at2759"/>
<dbReference type="PANTHER" id="PTHR43319">
    <property type="entry name" value="BETA-LACTAMASE-RELATED"/>
    <property type="match status" value="1"/>
</dbReference>
<name>A0A2R5GPK8_9STRA</name>
<dbReference type="Pfam" id="PF00144">
    <property type="entry name" value="Beta-lactamase"/>
    <property type="match status" value="1"/>
</dbReference>
<organism evidence="3 4">
    <name type="scientific">Hondaea fermentalgiana</name>
    <dbReference type="NCBI Taxonomy" id="2315210"/>
    <lineage>
        <taxon>Eukaryota</taxon>
        <taxon>Sar</taxon>
        <taxon>Stramenopiles</taxon>
        <taxon>Bigyra</taxon>
        <taxon>Labyrinthulomycetes</taxon>
        <taxon>Thraustochytrida</taxon>
        <taxon>Thraustochytriidae</taxon>
        <taxon>Hondaea</taxon>
    </lineage>
</organism>
<evidence type="ECO:0000259" key="2">
    <source>
        <dbReference type="Pfam" id="PF00144"/>
    </source>
</evidence>
<dbReference type="InterPro" id="IPR001466">
    <property type="entry name" value="Beta-lactam-related"/>
</dbReference>
<dbReference type="Gene3D" id="3.40.710.10">
    <property type="entry name" value="DD-peptidase/beta-lactamase superfamily"/>
    <property type="match status" value="1"/>
</dbReference>
<sequence length="454" mass="50333">MSEVIEWVAGNKLVAGTALLCAAVMGGVAFKKQQRERKMEIDTNKLQPGLEAVKKAFEANYREGREVGSQLACYVNGELVVDLNGGCDKEHKLEADSFTVIFSCTKVIESLAMAMLADRGKLDYDAPITKYWPSLDNKATVADLMRHQAGLSTLNPAPTKAEGLKIFSDHDKAREFLEANKPEYVTEQPPKRQIYHAVTRGMYANELVRRVDGRSIDEFVAEEIVNKDDKIDFSIGCPSEWQSRVSTHYPTQSRRFVVLRYLLYSYLPRSLLSLFFGPMDALQPFDREVIKGMTTKGSPASRVLALFSDVPASLYEICNNPEVRALPLSSAAGVSNARSVGRILRNLLEGDYLSPEGLKSALGFDAERHAVLKDEFMCRKMKLSNCGWGLDRFEIFGAPGWVGWGGAGGSVLVFNPELKAVMAYCVNGLDSQQHKARGVRLLTTFHEALTSRKA</sequence>
<evidence type="ECO:0000256" key="1">
    <source>
        <dbReference type="SAM" id="Phobius"/>
    </source>
</evidence>
<dbReference type="Proteomes" id="UP000241890">
    <property type="component" value="Unassembled WGS sequence"/>
</dbReference>
<feature type="domain" description="Beta-lactamase-related" evidence="2">
    <location>
        <begin position="57"/>
        <end position="435"/>
    </location>
</feature>
<evidence type="ECO:0000313" key="3">
    <source>
        <dbReference type="EMBL" id="GBG32816.1"/>
    </source>
</evidence>
<dbReference type="InterPro" id="IPR052907">
    <property type="entry name" value="Beta-lactamase/esterase"/>
</dbReference>
<feature type="transmembrane region" description="Helical" evidence="1">
    <location>
        <begin position="12"/>
        <end position="30"/>
    </location>
</feature>